<comment type="caution">
    <text evidence="1">The sequence shown here is derived from an EMBL/GenBank/DDBJ whole genome shotgun (WGS) entry which is preliminary data.</text>
</comment>
<evidence type="ECO:0008006" key="3">
    <source>
        <dbReference type="Google" id="ProtNLM"/>
    </source>
</evidence>
<dbReference type="Proteomes" id="UP001165653">
    <property type="component" value="Unassembled WGS sequence"/>
</dbReference>
<dbReference type="EMBL" id="JAPDDR010000009">
    <property type="protein sequence ID" value="MCW1915404.1"/>
    <property type="molecule type" value="Genomic_DNA"/>
</dbReference>
<evidence type="ECO:0000313" key="1">
    <source>
        <dbReference type="EMBL" id="MCW1915404.1"/>
    </source>
</evidence>
<keyword evidence="2" id="KW-1185">Reference proteome</keyword>
<protein>
    <recommendedName>
        <fullName evidence="3">DUF1570 domain-containing protein</fullName>
    </recommendedName>
</protein>
<dbReference type="RefSeq" id="WP_264514952.1">
    <property type="nucleotide sequence ID" value="NZ_JAPDDR010000009.1"/>
</dbReference>
<evidence type="ECO:0000313" key="2">
    <source>
        <dbReference type="Proteomes" id="UP001165653"/>
    </source>
</evidence>
<organism evidence="1 2">
    <name type="scientific">Luteolibacter rhizosphaerae</name>
    <dbReference type="NCBI Taxonomy" id="2989719"/>
    <lineage>
        <taxon>Bacteria</taxon>
        <taxon>Pseudomonadati</taxon>
        <taxon>Verrucomicrobiota</taxon>
        <taxon>Verrucomicrobiia</taxon>
        <taxon>Verrucomicrobiales</taxon>
        <taxon>Verrucomicrobiaceae</taxon>
        <taxon>Luteolibacter</taxon>
    </lineage>
</organism>
<proteinExistence type="predicted"/>
<sequence>MRLFPCLLLIAHAVADPLPPRVEPQAAVTEAQPEEAGRKVWHTRFFRIDSDLEIRPNDLASLAQVADTTATVLKAHPLPFFAPPRGQRSRISIHADAADYVRAGGFHGTAGFYVASQAEVLLRGDFFTEGPEKRLLPPHYDEDILVHELVHLCMHRVNPRLPQWLIEGIAEYFACVHQGGGRFSFADIDHAVRDHLRSRLSPDDPSIPLVPVADIAAIRGRGWLRYVEGMAPEDRYQAYATALLLAHYQIHGGQLRMAALRKHLENDGAPALLVPEDSFKIQEALTRFWKSKRLTLEFAKSS</sequence>
<name>A0ABT3G7H3_9BACT</name>
<reference evidence="1" key="1">
    <citation type="submission" date="2022-10" db="EMBL/GenBank/DDBJ databases">
        <title>Luteolibacter sp. GHJ8, whole genome shotgun sequencing project.</title>
        <authorList>
            <person name="Zhao G."/>
            <person name="Shen L."/>
        </authorList>
    </citation>
    <scope>NUCLEOTIDE SEQUENCE</scope>
    <source>
        <strain evidence="1">GHJ8</strain>
    </source>
</reference>
<accession>A0ABT3G7H3</accession>
<gene>
    <name evidence="1" type="ORF">OJ996_17600</name>
</gene>